<reference evidence="1 2" key="1">
    <citation type="submission" date="2020-10" db="EMBL/GenBank/DDBJ databases">
        <title>Thermofilum lucidum 3507LT sp. nov. a novel member of Thermofilaceae family isolated from Chile hot spring, and proposal of description order Thermofilales.</title>
        <authorList>
            <person name="Zayulina K.S."/>
            <person name="Elcheninov A.G."/>
            <person name="Toshchakov S.V."/>
            <person name="Kublanov I.V."/>
        </authorList>
    </citation>
    <scope>NUCLEOTIDE SEQUENCE [LARGE SCALE GENOMIC DNA]</scope>
    <source>
        <strain evidence="1 2">3507LT</strain>
    </source>
</reference>
<organism evidence="1 2">
    <name type="scientific">Infirmifilum lucidum</name>
    <dbReference type="NCBI Taxonomy" id="2776706"/>
    <lineage>
        <taxon>Archaea</taxon>
        <taxon>Thermoproteota</taxon>
        <taxon>Thermoprotei</taxon>
        <taxon>Thermofilales</taxon>
        <taxon>Thermofilaceae</taxon>
        <taxon>Infirmifilum</taxon>
    </lineage>
</organism>
<dbReference type="GeneID" id="59149597"/>
<protein>
    <recommendedName>
        <fullName evidence="3">ArsR family transcriptional regulator</fullName>
    </recommendedName>
</protein>
<sequence length="105" mass="12059">MRAGGSYSASDDIEEEFASLVPRRSQGYLRVFVFFVKKYLEDPSQAFSAYAVEKEVASVSRARPILDWLARKGYLKVVEAGPVTYYRLNTEKRIVRLILDLFKQS</sequence>
<dbReference type="Proteomes" id="UP000594121">
    <property type="component" value="Chromosome"/>
</dbReference>
<keyword evidence="2" id="KW-1185">Reference proteome</keyword>
<gene>
    <name evidence="1" type="ORF">IG193_06835</name>
</gene>
<dbReference type="RefSeq" id="WP_192818437.1">
    <property type="nucleotide sequence ID" value="NZ_CP062310.1"/>
</dbReference>
<evidence type="ECO:0000313" key="2">
    <source>
        <dbReference type="Proteomes" id="UP000594121"/>
    </source>
</evidence>
<name>A0A7L9FI80_9CREN</name>
<dbReference type="KEGG" id="thel:IG193_06835"/>
<evidence type="ECO:0000313" key="1">
    <source>
        <dbReference type="EMBL" id="QOJ78465.1"/>
    </source>
</evidence>
<dbReference type="InParanoid" id="A0A7L9FI80"/>
<evidence type="ECO:0008006" key="3">
    <source>
        <dbReference type="Google" id="ProtNLM"/>
    </source>
</evidence>
<dbReference type="AlphaFoldDB" id="A0A7L9FI80"/>
<dbReference type="EMBL" id="CP062310">
    <property type="protein sequence ID" value="QOJ78465.1"/>
    <property type="molecule type" value="Genomic_DNA"/>
</dbReference>
<proteinExistence type="predicted"/>
<accession>A0A7L9FI80</accession>